<dbReference type="AlphaFoldDB" id="A0A381VRL9"/>
<name>A0A381VRL9_9ZZZZ</name>
<accession>A0A381VRL9</accession>
<proteinExistence type="predicted"/>
<organism evidence="1">
    <name type="scientific">marine metagenome</name>
    <dbReference type="NCBI Taxonomy" id="408172"/>
    <lineage>
        <taxon>unclassified sequences</taxon>
        <taxon>metagenomes</taxon>
        <taxon>ecological metagenomes</taxon>
    </lineage>
</organism>
<protein>
    <recommendedName>
        <fullName evidence="2">ABM domain-containing protein</fullName>
    </recommendedName>
</protein>
<dbReference type="SUPFAM" id="SSF54909">
    <property type="entry name" value="Dimeric alpha+beta barrel"/>
    <property type="match status" value="1"/>
</dbReference>
<evidence type="ECO:0008006" key="2">
    <source>
        <dbReference type="Google" id="ProtNLM"/>
    </source>
</evidence>
<evidence type="ECO:0000313" key="1">
    <source>
        <dbReference type="EMBL" id="SVA42894.1"/>
    </source>
</evidence>
<dbReference type="InterPro" id="IPR014910">
    <property type="entry name" value="YdhR"/>
</dbReference>
<reference evidence="1" key="1">
    <citation type="submission" date="2018-05" db="EMBL/GenBank/DDBJ databases">
        <authorList>
            <person name="Lanie J.A."/>
            <person name="Ng W.-L."/>
            <person name="Kazmierczak K.M."/>
            <person name="Andrzejewski T.M."/>
            <person name="Davidsen T.M."/>
            <person name="Wayne K.J."/>
            <person name="Tettelin H."/>
            <person name="Glass J.I."/>
            <person name="Rusch D."/>
            <person name="Podicherti R."/>
            <person name="Tsui H.-C.T."/>
            <person name="Winkler M.E."/>
        </authorList>
    </citation>
    <scope>NUCLEOTIDE SEQUENCE</scope>
</reference>
<dbReference type="PANTHER" id="PTHR39169">
    <property type="match status" value="1"/>
</dbReference>
<dbReference type="InterPro" id="IPR011008">
    <property type="entry name" value="Dimeric_a/b-barrel"/>
</dbReference>
<dbReference type="EMBL" id="UINC01009568">
    <property type="protein sequence ID" value="SVA42894.1"/>
    <property type="molecule type" value="Genomic_DNA"/>
</dbReference>
<dbReference type="Gene3D" id="3.30.70.100">
    <property type="match status" value="1"/>
</dbReference>
<sequence>MKILIINFNLEGQTREEYDAVGIEAAPLFTKVPGLISKHFLEDDDTNTYGGVYVFEDQESLDNYLKSDIFEMINSNPKWPNVTTRIFGVIEAPSLITGAKTKSSF</sequence>
<dbReference type="Pfam" id="PF08803">
    <property type="entry name" value="ydhR"/>
    <property type="match status" value="1"/>
</dbReference>
<dbReference type="PANTHER" id="PTHR39169:SF1">
    <property type="entry name" value="MONOOXYGENASE YDHR-RELATED"/>
    <property type="match status" value="1"/>
</dbReference>
<gene>
    <name evidence="1" type="ORF">METZ01_LOCUS95748</name>
</gene>